<keyword evidence="1" id="KW-0812">Transmembrane</keyword>
<feature type="transmembrane region" description="Helical" evidence="1">
    <location>
        <begin position="12"/>
        <end position="32"/>
    </location>
</feature>
<dbReference type="STRING" id="655015.B1812_08235"/>
<evidence type="ECO:0000256" key="1">
    <source>
        <dbReference type="SAM" id="Phobius"/>
    </source>
</evidence>
<sequence length="421" mass="48132">MRNILVWVHRWAGLTMTGFLVILGLTGSVLAFHEPLDRWLNADLFYAPTREGPTLDVFELRERAEALEPQARVDSFDLRREEGRSFSVFISPRNDPATDKPLVLPYNQLFLDPYTGAKIGSRDTREISFDRRGILNFILRLHTALALPQSYALWGSTLLGIVALTWTIDCFFGFYLTLPLHVSSEHSYGARGHWWNRWKPAWLIRWNGGAYRLNFDIHRAFGLWTWAMLFVFAWSGVSFNLTGVYLPVMRSAFDMGTLFDEQRSLLMTPLETPGLGFREAYARGHELMAQEAARRGFTVDREIALGLNRGDGQYVLAVQSSKDWVDWGTTAVFFDANTGEYARSMLWADDKSGEAITHWLMFLHMAAVFGLPMKIFVCAMGFVITALCVTGAYIWWKKRSARRSRRERSGTPILEQSTVEL</sequence>
<dbReference type="RefSeq" id="WP_085771155.1">
    <property type="nucleotide sequence ID" value="NZ_AP027149.1"/>
</dbReference>
<evidence type="ECO:0000313" key="3">
    <source>
        <dbReference type="Proteomes" id="UP000193978"/>
    </source>
</evidence>
<protein>
    <recommendedName>
        <fullName evidence="4">Peptidase</fullName>
    </recommendedName>
</protein>
<accession>A0A1W6MU68</accession>
<feature type="transmembrane region" description="Helical" evidence="1">
    <location>
        <begin position="379"/>
        <end position="396"/>
    </location>
</feature>
<dbReference type="Pfam" id="PF03929">
    <property type="entry name" value="PepSY_TM"/>
    <property type="match status" value="1"/>
</dbReference>
<dbReference type="KEGG" id="mbry:B1812_08235"/>
<proteinExistence type="predicted"/>
<dbReference type="Proteomes" id="UP000193978">
    <property type="component" value="Chromosome"/>
</dbReference>
<feature type="transmembrane region" description="Helical" evidence="1">
    <location>
        <begin position="355"/>
        <end position="373"/>
    </location>
</feature>
<evidence type="ECO:0000313" key="2">
    <source>
        <dbReference type="EMBL" id="ARN81066.1"/>
    </source>
</evidence>
<dbReference type="PANTHER" id="PTHR34219">
    <property type="entry name" value="IRON-REGULATED INNER MEMBRANE PROTEIN-RELATED"/>
    <property type="match status" value="1"/>
</dbReference>
<feature type="transmembrane region" description="Helical" evidence="1">
    <location>
        <begin position="223"/>
        <end position="246"/>
    </location>
</feature>
<keyword evidence="3" id="KW-1185">Reference proteome</keyword>
<dbReference type="InterPro" id="IPR005625">
    <property type="entry name" value="PepSY-ass_TM"/>
</dbReference>
<reference evidence="2 3" key="1">
    <citation type="submission" date="2017-02" db="EMBL/GenBank/DDBJ databases">
        <authorList>
            <person name="Peterson S.W."/>
        </authorList>
    </citation>
    <scope>NUCLEOTIDE SEQUENCE [LARGE SCALE GENOMIC DNA]</scope>
    <source>
        <strain evidence="2 3">S285</strain>
    </source>
</reference>
<dbReference type="AlphaFoldDB" id="A0A1W6MU68"/>
<dbReference type="OrthoDB" id="7238323at2"/>
<dbReference type="EMBL" id="CP019948">
    <property type="protein sequence ID" value="ARN81066.1"/>
    <property type="molecule type" value="Genomic_DNA"/>
</dbReference>
<evidence type="ECO:0008006" key="4">
    <source>
        <dbReference type="Google" id="ProtNLM"/>
    </source>
</evidence>
<keyword evidence="1" id="KW-0472">Membrane</keyword>
<dbReference type="PANTHER" id="PTHR34219:SF5">
    <property type="entry name" value="BLR4505 PROTEIN"/>
    <property type="match status" value="1"/>
</dbReference>
<organism evidence="2 3">
    <name type="scientific">Methylocystis bryophila</name>
    <dbReference type="NCBI Taxonomy" id="655015"/>
    <lineage>
        <taxon>Bacteria</taxon>
        <taxon>Pseudomonadati</taxon>
        <taxon>Pseudomonadota</taxon>
        <taxon>Alphaproteobacteria</taxon>
        <taxon>Hyphomicrobiales</taxon>
        <taxon>Methylocystaceae</taxon>
        <taxon>Methylocystis</taxon>
    </lineage>
</organism>
<name>A0A1W6MU68_9HYPH</name>
<feature type="transmembrane region" description="Helical" evidence="1">
    <location>
        <begin position="151"/>
        <end position="176"/>
    </location>
</feature>
<gene>
    <name evidence="2" type="ORF">B1812_08235</name>
</gene>
<keyword evidence="1" id="KW-1133">Transmembrane helix</keyword>